<gene>
    <name evidence="7" type="primary">folD</name>
    <name evidence="10" type="ORF">HC235_08975</name>
</gene>
<dbReference type="GeneID" id="5054960"/>
<dbReference type="GO" id="GO:0009086">
    <property type="term" value="P:methionine biosynthetic process"/>
    <property type="evidence" value="ECO:0007669"/>
    <property type="project" value="UniProtKB-KW"/>
</dbReference>
<name>A0A7L4PC82_9CREN</name>
<dbReference type="PANTHER" id="PTHR48099">
    <property type="entry name" value="C-1-TETRAHYDROFOLATE SYNTHASE, CYTOPLASMIC-RELATED"/>
    <property type="match status" value="1"/>
</dbReference>
<dbReference type="InterPro" id="IPR020630">
    <property type="entry name" value="THF_DH/CycHdrlase_cat_dom"/>
</dbReference>
<dbReference type="PRINTS" id="PR00085">
    <property type="entry name" value="THFDHDRGNASE"/>
</dbReference>
<dbReference type="GO" id="GO:0006164">
    <property type="term" value="P:purine nucleotide biosynthetic process"/>
    <property type="evidence" value="ECO:0007669"/>
    <property type="project" value="UniProtKB-KW"/>
</dbReference>
<dbReference type="AlphaFoldDB" id="A0A7L4PC82"/>
<comment type="catalytic activity">
    <reaction evidence="7">
        <text>(6R)-5,10-methylene-5,6,7,8-tetrahydrofolate + NADP(+) = (6R)-5,10-methenyltetrahydrofolate + NADPH</text>
        <dbReference type="Rhea" id="RHEA:22812"/>
        <dbReference type="ChEBI" id="CHEBI:15636"/>
        <dbReference type="ChEBI" id="CHEBI:57455"/>
        <dbReference type="ChEBI" id="CHEBI:57783"/>
        <dbReference type="ChEBI" id="CHEBI:58349"/>
        <dbReference type="EC" id="1.5.1.5"/>
    </reaction>
</comment>
<dbReference type="SMR" id="A0A7L4PC82"/>
<evidence type="ECO:0000313" key="10">
    <source>
        <dbReference type="EMBL" id="NYR16057.1"/>
    </source>
</evidence>
<dbReference type="GO" id="GO:0035999">
    <property type="term" value="P:tetrahydrofolate interconversion"/>
    <property type="evidence" value="ECO:0007669"/>
    <property type="project" value="UniProtKB-UniRule"/>
</dbReference>
<feature type="domain" description="Tetrahydrofolate dehydrogenase/cyclohydrolase NAD(P)-binding" evidence="9">
    <location>
        <begin position="148"/>
        <end position="295"/>
    </location>
</feature>
<dbReference type="InterPro" id="IPR036291">
    <property type="entry name" value="NAD(P)-bd_dom_sf"/>
</dbReference>
<dbReference type="PANTHER" id="PTHR48099:SF5">
    <property type="entry name" value="C-1-TETRAHYDROFOLATE SYNTHASE, CYTOPLASMIC"/>
    <property type="match status" value="1"/>
</dbReference>
<dbReference type="InterPro" id="IPR020631">
    <property type="entry name" value="THF_DH/CycHdrlase_NAD-bd_dom"/>
</dbReference>
<sequence>MVTWIRGEGLHRQAKEWAREHVKRLEEVGITPKLAIILLNDDPVELATQRRFASLKARDVREVGGEAEIYELHDVPPERRTKEALRLIESLNKRDDVTGVIIQKPVPPFVDERALFAALSPEKDVDALTPDNKKRLLDRFDLDNDVLPCTPAGILELFRMYGIEIRGKDVVVVGKGELVGKPLSVMLMQLDATVTVLHALSKEREPYVKRADIVISAVGRPPEIYRDNPWRLTGEMIKEGVVVVGVGGKVDPISGKWHFDVDEKSVAEKASYLTPNIGGVGLATRARVLKNLIRTSYQVARLVVSSRIVGP</sequence>
<dbReference type="EC" id="3.5.4.9" evidence="7"/>
<keyword evidence="3 7" id="KW-0378">Hydrolase</keyword>
<evidence type="ECO:0000256" key="6">
    <source>
        <dbReference type="ARBA" id="ARBA00023268"/>
    </source>
</evidence>
<dbReference type="GO" id="GO:0000105">
    <property type="term" value="P:L-histidine biosynthetic process"/>
    <property type="evidence" value="ECO:0007669"/>
    <property type="project" value="UniProtKB-KW"/>
</dbReference>
<dbReference type="Gene3D" id="3.40.50.720">
    <property type="entry name" value="NAD(P)-binding Rossmann-like Domain"/>
    <property type="match status" value="1"/>
</dbReference>
<comment type="similarity">
    <text evidence="7">Belongs to the tetrahydrofolate dehydrogenase/cyclohydrolase family.</text>
</comment>
<dbReference type="GO" id="GO:0004488">
    <property type="term" value="F:methylenetetrahydrofolate dehydrogenase (NADP+) activity"/>
    <property type="evidence" value="ECO:0007669"/>
    <property type="project" value="UniProtKB-UniRule"/>
</dbReference>
<comment type="function">
    <text evidence="7">Catalyzes the oxidation of 5,10-methylenetetrahydrofolate to 5,10-methenyltetrahydrofolate and then the hydrolysis of 5,10-methenyltetrahydrofolate to 10-formyltetrahydrofolate.</text>
</comment>
<proteinExistence type="inferred from homology"/>
<keyword evidence="11" id="KW-1185">Reference proteome</keyword>
<feature type="binding site" evidence="7">
    <location>
        <begin position="174"/>
        <end position="176"/>
    </location>
    <ligand>
        <name>NADP(+)</name>
        <dbReference type="ChEBI" id="CHEBI:58349"/>
    </ligand>
</feature>
<dbReference type="GO" id="GO:0004477">
    <property type="term" value="F:methenyltetrahydrofolate cyclohydrolase activity"/>
    <property type="evidence" value="ECO:0007669"/>
    <property type="project" value="UniProtKB-UniRule"/>
</dbReference>
<dbReference type="InterPro" id="IPR000672">
    <property type="entry name" value="THF_DH/CycHdrlase"/>
</dbReference>
<evidence type="ECO:0000256" key="2">
    <source>
        <dbReference type="ARBA" id="ARBA00022563"/>
    </source>
</evidence>
<keyword evidence="7" id="KW-0486">Methionine biosynthesis</keyword>
<dbReference type="UniPathway" id="UPA00193"/>
<dbReference type="CDD" id="cd01080">
    <property type="entry name" value="NAD_bind_m-THF_DH_Cyclohyd"/>
    <property type="match status" value="1"/>
</dbReference>
<dbReference type="EC" id="1.5.1.5" evidence="7"/>
<comment type="caution">
    <text evidence="7">Lacks conserved residue(s) required for the propagation of feature annotation.</text>
</comment>
<dbReference type="SUPFAM" id="SSF51735">
    <property type="entry name" value="NAD(P)-binding Rossmann-fold domains"/>
    <property type="match status" value="1"/>
</dbReference>
<keyword evidence="6 7" id="KW-0511">Multifunctional enzyme</keyword>
<comment type="subunit">
    <text evidence="7">Homodimer.</text>
</comment>
<keyword evidence="7" id="KW-0658">Purine biosynthesis</keyword>
<evidence type="ECO:0000313" key="11">
    <source>
        <dbReference type="Proteomes" id="UP000554766"/>
    </source>
</evidence>
<evidence type="ECO:0000256" key="5">
    <source>
        <dbReference type="ARBA" id="ARBA00023002"/>
    </source>
</evidence>
<dbReference type="Pfam" id="PF02882">
    <property type="entry name" value="THF_DHG_CYH_C"/>
    <property type="match status" value="1"/>
</dbReference>
<dbReference type="EMBL" id="JAAVJF010000004">
    <property type="protein sequence ID" value="NYR16057.1"/>
    <property type="molecule type" value="Genomic_DNA"/>
</dbReference>
<dbReference type="Proteomes" id="UP000554766">
    <property type="component" value="Unassembled WGS sequence"/>
</dbReference>
<dbReference type="RefSeq" id="WP_011901641.1">
    <property type="nucleotide sequence ID" value="NZ_JAAVJF010000004.1"/>
</dbReference>
<keyword evidence="4 7" id="KW-0521">NADP</keyword>
<dbReference type="Pfam" id="PF00763">
    <property type="entry name" value="THF_DHG_CYH"/>
    <property type="match status" value="1"/>
</dbReference>
<dbReference type="Gene3D" id="3.40.50.10860">
    <property type="entry name" value="Leucine Dehydrogenase, chain A, domain 1"/>
    <property type="match status" value="1"/>
</dbReference>
<reference evidence="10 11" key="1">
    <citation type="journal article" date="2020" name="Nat. Commun.">
        <title>The structures of two archaeal type IV pili illuminate evolutionary relationships.</title>
        <authorList>
            <person name="Wang F."/>
            <person name="Baquero D.P."/>
            <person name="Su Z."/>
            <person name="Beltran L.C."/>
            <person name="Prangishvili D."/>
            <person name="Krupovic M."/>
            <person name="Egelman E.H."/>
        </authorList>
    </citation>
    <scope>NUCLEOTIDE SEQUENCE [LARGE SCALE GENOMIC DNA]</scope>
    <source>
        <strain evidence="10 11">2GA</strain>
    </source>
</reference>
<dbReference type="HAMAP" id="MF_01576">
    <property type="entry name" value="THF_DHG_CYH"/>
    <property type="match status" value="1"/>
</dbReference>
<evidence type="ECO:0000256" key="4">
    <source>
        <dbReference type="ARBA" id="ARBA00022857"/>
    </source>
</evidence>
<evidence type="ECO:0000259" key="8">
    <source>
        <dbReference type="Pfam" id="PF00763"/>
    </source>
</evidence>
<comment type="caution">
    <text evidence="10">The sequence shown here is derived from an EMBL/GenBank/DDBJ whole genome shotgun (WGS) entry which is preliminary data.</text>
</comment>
<organism evidence="10 11">
    <name type="scientific">Pyrobaculum arsenaticum</name>
    <dbReference type="NCBI Taxonomy" id="121277"/>
    <lineage>
        <taxon>Archaea</taxon>
        <taxon>Thermoproteota</taxon>
        <taxon>Thermoprotei</taxon>
        <taxon>Thermoproteales</taxon>
        <taxon>Thermoproteaceae</taxon>
        <taxon>Pyrobaculum</taxon>
    </lineage>
</organism>
<protein>
    <recommendedName>
        <fullName evidence="7">Bifunctional protein FolD</fullName>
    </recommendedName>
    <domain>
        <recommendedName>
            <fullName evidence="7">Methylenetetrahydrofolate dehydrogenase</fullName>
            <ecNumber evidence="7">1.5.1.5</ecNumber>
        </recommendedName>
    </domain>
    <domain>
        <recommendedName>
            <fullName evidence="7">Methenyltetrahydrofolate cyclohydrolase</fullName>
            <ecNumber evidence="7">3.5.4.9</ecNumber>
        </recommendedName>
    </domain>
</protein>
<evidence type="ECO:0000256" key="3">
    <source>
        <dbReference type="ARBA" id="ARBA00022801"/>
    </source>
</evidence>
<keyword evidence="7" id="KW-0368">Histidine biosynthesis</keyword>
<comment type="pathway">
    <text evidence="1 7">One-carbon metabolism; tetrahydrofolate interconversion.</text>
</comment>
<keyword evidence="2 7" id="KW-0554">One-carbon metabolism</keyword>
<evidence type="ECO:0000256" key="7">
    <source>
        <dbReference type="HAMAP-Rule" id="MF_01576"/>
    </source>
</evidence>
<keyword evidence="7" id="KW-0028">Amino-acid biosynthesis</keyword>
<dbReference type="InterPro" id="IPR046346">
    <property type="entry name" value="Aminoacid_DH-like_N_sf"/>
</dbReference>
<feature type="domain" description="Tetrahydrofolate dehydrogenase/cyclohydrolase catalytic" evidence="8">
    <location>
        <begin position="5"/>
        <end position="126"/>
    </location>
</feature>
<keyword evidence="5 7" id="KW-0560">Oxidoreductase</keyword>
<evidence type="ECO:0000259" key="9">
    <source>
        <dbReference type="Pfam" id="PF02882"/>
    </source>
</evidence>
<dbReference type="OMA" id="VCHILTK"/>
<dbReference type="SUPFAM" id="SSF53223">
    <property type="entry name" value="Aminoacid dehydrogenase-like, N-terminal domain"/>
    <property type="match status" value="1"/>
</dbReference>
<dbReference type="GO" id="GO:0005829">
    <property type="term" value="C:cytosol"/>
    <property type="evidence" value="ECO:0007669"/>
    <property type="project" value="TreeGrafter"/>
</dbReference>
<evidence type="ECO:0000256" key="1">
    <source>
        <dbReference type="ARBA" id="ARBA00004777"/>
    </source>
</evidence>
<accession>A0A7L4PC82</accession>
<comment type="catalytic activity">
    <reaction evidence="7">
        <text>(6R)-5,10-methenyltetrahydrofolate + H2O = (6R)-10-formyltetrahydrofolate + H(+)</text>
        <dbReference type="Rhea" id="RHEA:23700"/>
        <dbReference type="ChEBI" id="CHEBI:15377"/>
        <dbReference type="ChEBI" id="CHEBI:15378"/>
        <dbReference type="ChEBI" id="CHEBI:57455"/>
        <dbReference type="ChEBI" id="CHEBI:195366"/>
        <dbReference type="EC" id="3.5.4.9"/>
    </reaction>
</comment>